<evidence type="ECO:0000313" key="1">
    <source>
        <dbReference type="EMBL" id="PIK42634.1"/>
    </source>
</evidence>
<organism evidence="1 2">
    <name type="scientific">Stichopus japonicus</name>
    <name type="common">Sea cucumber</name>
    <dbReference type="NCBI Taxonomy" id="307972"/>
    <lineage>
        <taxon>Eukaryota</taxon>
        <taxon>Metazoa</taxon>
        <taxon>Echinodermata</taxon>
        <taxon>Eleutherozoa</taxon>
        <taxon>Echinozoa</taxon>
        <taxon>Holothuroidea</taxon>
        <taxon>Aspidochirotacea</taxon>
        <taxon>Aspidochirotida</taxon>
        <taxon>Stichopodidae</taxon>
        <taxon>Apostichopus</taxon>
    </lineage>
</organism>
<evidence type="ECO:0000313" key="2">
    <source>
        <dbReference type="Proteomes" id="UP000230750"/>
    </source>
</evidence>
<protein>
    <submittedName>
        <fullName evidence="1">Putative midasin</fullName>
    </submittedName>
</protein>
<keyword evidence="2" id="KW-1185">Reference proteome</keyword>
<dbReference type="EMBL" id="MRZV01000919">
    <property type="protein sequence ID" value="PIK42634.1"/>
    <property type="molecule type" value="Genomic_DNA"/>
</dbReference>
<accession>A0A2G8K3Q2</accession>
<dbReference type="AlphaFoldDB" id="A0A2G8K3Q2"/>
<proteinExistence type="predicted"/>
<comment type="caution">
    <text evidence="1">The sequence shown here is derived from an EMBL/GenBank/DDBJ whole genome shotgun (WGS) entry which is preliminary data.</text>
</comment>
<name>A0A2G8K3Q2_STIJA</name>
<sequence>MCQGQLQSVLLAPRGVVDPAQKTAVKLKCVQDEYDRLRQDILHYLESIGSSSKMEDVLQTTAKLSDSLRTVTSQKQKKNLGALLRELEGWRKSLLQFLTNLEDTYPLYQDLWAGIGAGVQGVAMGNQLIQHGIQAALQRIGIDRNSKEDNMEDSLIQLAAFHSCQVYNKLTDCQKREKNLV</sequence>
<dbReference type="Proteomes" id="UP000230750">
    <property type="component" value="Unassembled WGS sequence"/>
</dbReference>
<gene>
    <name evidence="1" type="ORF">BSL78_20514</name>
</gene>
<reference evidence="1 2" key="1">
    <citation type="journal article" date="2017" name="PLoS Biol.">
        <title>The sea cucumber genome provides insights into morphological evolution and visceral regeneration.</title>
        <authorList>
            <person name="Zhang X."/>
            <person name="Sun L."/>
            <person name="Yuan J."/>
            <person name="Sun Y."/>
            <person name="Gao Y."/>
            <person name="Zhang L."/>
            <person name="Li S."/>
            <person name="Dai H."/>
            <person name="Hamel J.F."/>
            <person name="Liu C."/>
            <person name="Yu Y."/>
            <person name="Liu S."/>
            <person name="Lin W."/>
            <person name="Guo K."/>
            <person name="Jin S."/>
            <person name="Xu P."/>
            <person name="Storey K.B."/>
            <person name="Huan P."/>
            <person name="Zhang T."/>
            <person name="Zhou Y."/>
            <person name="Zhang J."/>
            <person name="Lin C."/>
            <person name="Li X."/>
            <person name="Xing L."/>
            <person name="Huo D."/>
            <person name="Sun M."/>
            <person name="Wang L."/>
            <person name="Mercier A."/>
            <person name="Li F."/>
            <person name="Yang H."/>
            <person name="Xiang J."/>
        </authorList>
    </citation>
    <scope>NUCLEOTIDE SEQUENCE [LARGE SCALE GENOMIC DNA]</scope>
    <source>
        <strain evidence="1">Shaxun</strain>
        <tissue evidence="1">Muscle</tissue>
    </source>
</reference>